<gene>
    <name evidence="2" type="ORF">C426_1750</name>
</gene>
<dbReference type="InterPro" id="IPR029068">
    <property type="entry name" value="Glyas_Bleomycin-R_OHBP_Dase"/>
</dbReference>
<sequence>MVSSMKKKISFQEYVFPIKKIIDKMKKEENPMNTEIEKQNILGGVHHVTAITSSAQKNYDFFTNILGLRLAKLTVNQDDYETYHLYFTGEDGKSPNMTFFDFKDIPKGMHGANNIERASFRVPSDESLAYWAERFEKAHVKHGEVNVKFGKKTLEFEDFDGQKYQLISDQENTGDEALDRSWVLSNVAPEHGIIGMGPVFVKVTDTYNLRTILETVFGFRYAGQENKLHLFEVANGGNGAALIIEEAEENERFAYQGYGTIHHLALGTTNPDTLKYWIDRIQAFRLPHSGLVDRFYFSSEYVRVAPGVLFEIATYTPGIGALDMAESGDGAVDSYEEALITSGFWIDETKEEAGKDLSLPPHLFPEDEAVKARTAASLRPLDTSDTMRDRRQDELWTVEKVVERKEGESLEGFEKRYIGQA</sequence>
<accession>K2PHB4</accession>
<reference evidence="2 3" key="1">
    <citation type="journal article" date="2012" name="J. Bacteriol.">
        <title>Genome Sequence of the Bacteriocin-Producing Strain Lactococcus garvieae DCC43.</title>
        <authorList>
            <person name="Gabrielsen C."/>
            <person name="Brede D.A."/>
            <person name="Hernandez P.E."/>
            <person name="Nes I.F."/>
            <person name="Diep D.B."/>
        </authorList>
    </citation>
    <scope>NUCLEOTIDE SEQUENCE [LARGE SCALE GENOMIC DNA]</scope>
    <source>
        <strain evidence="2 3">DCC43</strain>
    </source>
</reference>
<dbReference type="PANTHER" id="PTHR36110">
    <property type="entry name" value="RING-CLEAVING DIOXYGENASE MHQE-RELATED"/>
    <property type="match status" value="1"/>
</dbReference>
<dbReference type="PANTHER" id="PTHR36110:SF3">
    <property type="entry name" value="VOC DOMAIN-CONTAINING PROTEIN"/>
    <property type="match status" value="1"/>
</dbReference>
<dbReference type="PATRIC" id="fig|1231377.3.peg.1730"/>
<name>K2PHB4_9LACT</name>
<dbReference type="PROSITE" id="PS51819">
    <property type="entry name" value="VOC"/>
    <property type="match status" value="1"/>
</dbReference>
<evidence type="ECO:0000313" key="2">
    <source>
        <dbReference type="EMBL" id="EKF50825.1"/>
    </source>
</evidence>
<dbReference type="InterPro" id="IPR037523">
    <property type="entry name" value="VOC_core"/>
</dbReference>
<evidence type="ECO:0000259" key="1">
    <source>
        <dbReference type="PROSITE" id="PS51819"/>
    </source>
</evidence>
<comment type="caution">
    <text evidence="2">The sequence shown here is derived from an EMBL/GenBank/DDBJ whole genome shotgun (WGS) entry which is preliminary data.</text>
</comment>
<dbReference type="EMBL" id="AMQS01000031">
    <property type="protein sequence ID" value="EKF50825.1"/>
    <property type="molecule type" value="Genomic_DNA"/>
</dbReference>
<dbReference type="Proteomes" id="UP000006787">
    <property type="component" value="Unassembled WGS sequence"/>
</dbReference>
<dbReference type="Gene3D" id="3.10.180.10">
    <property type="entry name" value="2,3-Dihydroxybiphenyl 1,2-Dioxygenase, domain 1"/>
    <property type="match status" value="2"/>
</dbReference>
<evidence type="ECO:0000313" key="3">
    <source>
        <dbReference type="Proteomes" id="UP000006787"/>
    </source>
</evidence>
<feature type="domain" description="VOC" evidence="1">
    <location>
        <begin position="44"/>
        <end position="169"/>
    </location>
</feature>
<dbReference type="InterPro" id="IPR052537">
    <property type="entry name" value="Extradiol_RC_dioxygenase"/>
</dbReference>
<dbReference type="InterPro" id="IPR004360">
    <property type="entry name" value="Glyas_Fos-R_dOase_dom"/>
</dbReference>
<dbReference type="AlphaFoldDB" id="K2PHB4"/>
<dbReference type="Pfam" id="PF00903">
    <property type="entry name" value="Glyoxalase"/>
    <property type="match status" value="1"/>
</dbReference>
<dbReference type="SUPFAM" id="SSF54593">
    <property type="entry name" value="Glyoxalase/Bleomycin resistance protein/Dihydroxybiphenyl dioxygenase"/>
    <property type="match status" value="1"/>
</dbReference>
<proteinExistence type="predicted"/>
<protein>
    <submittedName>
        <fullName evidence="2">Glyoxalase family protein</fullName>
    </submittedName>
</protein>
<dbReference type="eggNOG" id="COG0346">
    <property type="taxonomic scope" value="Bacteria"/>
</dbReference>
<organism evidence="2 3">
    <name type="scientific">Lactococcus garvieae DCC43</name>
    <dbReference type="NCBI Taxonomy" id="1231377"/>
    <lineage>
        <taxon>Bacteria</taxon>
        <taxon>Bacillati</taxon>
        <taxon>Bacillota</taxon>
        <taxon>Bacilli</taxon>
        <taxon>Lactobacillales</taxon>
        <taxon>Streptococcaceae</taxon>
        <taxon>Lactococcus</taxon>
    </lineage>
</organism>